<dbReference type="Proteomes" id="UP001160148">
    <property type="component" value="Unassembled WGS sequence"/>
</dbReference>
<keyword evidence="2" id="KW-1185">Reference proteome</keyword>
<dbReference type="AlphaFoldDB" id="A0AAV0WMA3"/>
<comment type="caution">
    <text evidence="1">The sequence shown here is derived from an EMBL/GenBank/DDBJ whole genome shotgun (WGS) entry which is preliminary data.</text>
</comment>
<name>A0AAV0WMA3_9HEMI</name>
<accession>A0AAV0WMA3</accession>
<evidence type="ECO:0000313" key="1">
    <source>
        <dbReference type="EMBL" id="CAI6356947.1"/>
    </source>
</evidence>
<proteinExistence type="predicted"/>
<gene>
    <name evidence="1" type="ORF">MEUPH1_LOCUS12626</name>
</gene>
<sequence length="93" mass="10334">MSPRKERRCPGNISLKMVSERREVCAVAPSCWNQTSLWFLVKTAACLSSERLGDCWIDALTRATLSGVVAVKGRPDDFLFSAEPVALKFDNQT</sequence>
<organism evidence="1 2">
    <name type="scientific">Macrosiphum euphorbiae</name>
    <name type="common">potato aphid</name>
    <dbReference type="NCBI Taxonomy" id="13131"/>
    <lineage>
        <taxon>Eukaryota</taxon>
        <taxon>Metazoa</taxon>
        <taxon>Ecdysozoa</taxon>
        <taxon>Arthropoda</taxon>
        <taxon>Hexapoda</taxon>
        <taxon>Insecta</taxon>
        <taxon>Pterygota</taxon>
        <taxon>Neoptera</taxon>
        <taxon>Paraneoptera</taxon>
        <taxon>Hemiptera</taxon>
        <taxon>Sternorrhyncha</taxon>
        <taxon>Aphidomorpha</taxon>
        <taxon>Aphidoidea</taxon>
        <taxon>Aphididae</taxon>
        <taxon>Macrosiphini</taxon>
        <taxon>Macrosiphum</taxon>
    </lineage>
</organism>
<reference evidence="1 2" key="1">
    <citation type="submission" date="2023-01" db="EMBL/GenBank/DDBJ databases">
        <authorList>
            <person name="Whitehead M."/>
        </authorList>
    </citation>
    <scope>NUCLEOTIDE SEQUENCE [LARGE SCALE GENOMIC DNA]</scope>
</reference>
<evidence type="ECO:0000313" key="2">
    <source>
        <dbReference type="Proteomes" id="UP001160148"/>
    </source>
</evidence>
<protein>
    <submittedName>
        <fullName evidence="1">Uncharacterized protein</fullName>
    </submittedName>
</protein>
<dbReference type="EMBL" id="CARXXK010000002">
    <property type="protein sequence ID" value="CAI6356947.1"/>
    <property type="molecule type" value="Genomic_DNA"/>
</dbReference>